<evidence type="ECO:0000313" key="1">
    <source>
        <dbReference type="EMBL" id="RDB20099.1"/>
    </source>
</evidence>
<dbReference type="EMBL" id="LUEZ02000071">
    <property type="protein sequence ID" value="RDB20099.1"/>
    <property type="molecule type" value="Genomic_DNA"/>
</dbReference>
<gene>
    <name evidence="1" type="ORF">Hypma_012858</name>
</gene>
<dbReference type="InParanoid" id="A0A369JD98"/>
<comment type="caution">
    <text evidence="1">The sequence shown here is derived from an EMBL/GenBank/DDBJ whole genome shotgun (WGS) entry which is preliminary data.</text>
</comment>
<dbReference type="Proteomes" id="UP000076154">
    <property type="component" value="Unassembled WGS sequence"/>
</dbReference>
<accession>A0A369JD98</accession>
<name>A0A369JD98_HYPMA</name>
<sequence>MPTAFLVDGSVPMMMIAERARTAIFGTFAMKSRIAMVTLDSIRNSTRRRRSYGSVANTGEIFVSWRKVVFRIGTIDDIIVDGLPVRLAVFMTIPWKVLDPLLTQLHLSV</sequence>
<keyword evidence="2" id="KW-1185">Reference proteome</keyword>
<evidence type="ECO:0000313" key="2">
    <source>
        <dbReference type="Proteomes" id="UP000076154"/>
    </source>
</evidence>
<dbReference type="AlphaFoldDB" id="A0A369JD98"/>
<organism evidence="1 2">
    <name type="scientific">Hypsizygus marmoreus</name>
    <name type="common">White beech mushroom</name>
    <name type="synonym">Agaricus marmoreus</name>
    <dbReference type="NCBI Taxonomy" id="39966"/>
    <lineage>
        <taxon>Eukaryota</taxon>
        <taxon>Fungi</taxon>
        <taxon>Dikarya</taxon>
        <taxon>Basidiomycota</taxon>
        <taxon>Agaricomycotina</taxon>
        <taxon>Agaricomycetes</taxon>
        <taxon>Agaricomycetidae</taxon>
        <taxon>Agaricales</taxon>
        <taxon>Tricholomatineae</taxon>
        <taxon>Lyophyllaceae</taxon>
        <taxon>Hypsizygus</taxon>
    </lineage>
</organism>
<protein>
    <submittedName>
        <fullName evidence="1">Uncharacterized protein</fullName>
    </submittedName>
</protein>
<proteinExistence type="predicted"/>
<reference evidence="1" key="1">
    <citation type="submission" date="2018-04" db="EMBL/GenBank/DDBJ databases">
        <title>Whole genome sequencing of Hypsizygus marmoreus.</title>
        <authorList>
            <person name="Choi I.-G."/>
            <person name="Min B."/>
            <person name="Kim J.-G."/>
            <person name="Kim S."/>
            <person name="Oh Y.-L."/>
            <person name="Kong W.-S."/>
            <person name="Park H."/>
            <person name="Jeong J."/>
            <person name="Song E.-S."/>
        </authorList>
    </citation>
    <scope>NUCLEOTIDE SEQUENCE [LARGE SCALE GENOMIC DNA]</scope>
    <source>
        <strain evidence="1">51987-8</strain>
    </source>
</reference>